<dbReference type="Pfam" id="PF12900">
    <property type="entry name" value="Pyridox_ox_2"/>
    <property type="match status" value="1"/>
</dbReference>
<dbReference type="RefSeq" id="WP_049995588.1">
    <property type="nucleotide sequence ID" value="NZ_CP031310.1"/>
</dbReference>
<dbReference type="KEGG" id="hsn:DV733_06165"/>
<organism evidence="1 2">
    <name type="scientific">Halapricum salinum</name>
    <dbReference type="NCBI Taxonomy" id="1457250"/>
    <lineage>
        <taxon>Archaea</taxon>
        <taxon>Methanobacteriati</taxon>
        <taxon>Methanobacteriota</taxon>
        <taxon>Stenosarchaea group</taxon>
        <taxon>Halobacteria</taxon>
        <taxon>Halobacteriales</taxon>
        <taxon>Haloarculaceae</taxon>
        <taxon>Halapricum</taxon>
    </lineage>
</organism>
<protein>
    <submittedName>
        <fullName evidence="1">Pyridoxamine 5'-phosphate oxidase family protein</fullName>
    </submittedName>
</protein>
<dbReference type="SUPFAM" id="SSF50475">
    <property type="entry name" value="FMN-binding split barrel"/>
    <property type="match status" value="1"/>
</dbReference>
<reference evidence="1 2" key="1">
    <citation type="journal article" date="2019" name="Nat. Commun.">
        <title>A new type of DNA phosphorothioation-based antiviral system in archaea.</title>
        <authorList>
            <person name="Xiong L."/>
            <person name="Liu S."/>
            <person name="Chen S."/>
            <person name="Xiao Y."/>
            <person name="Zhu B."/>
            <person name="Gao Y."/>
            <person name="Zhang Y."/>
            <person name="Chen B."/>
            <person name="Luo J."/>
            <person name="Deng Z."/>
            <person name="Chen X."/>
            <person name="Wang L."/>
            <person name="Chen S."/>
        </authorList>
    </citation>
    <scope>NUCLEOTIDE SEQUENCE [LARGE SCALE GENOMIC DNA]</scope>
    <source>
        <strain evidence="1 2">CBA1105</strain>
    </source>
</reference>
<keyword evidence="2" id="KW-1185">Reference proteome</keyword>
<accession>A0A4D6H9W2</accession>
<dbReference type="EMBL" id="CP031310">
    <property type="protein sequence ID" value="QCC50854.1"/>
    <property type="molecule type" value="Genomic_DNA"/>
</dbReference>
<evidence type="ECO:0000313" key="2">
    <source>
        <dbReference type="Proteomes" id="UP000296706"/>
    </source>
</evidence>
<proteinExistence type="predicted"/>
<evidence type="ECO:0000313" key="1">
    <source>
        <dbReference type="EMBL" id="QCC50854.1"/>
    </source>
</evidence>
<dbReference type="Proteomes" id="UP000296706">
    <property type="component" value="Chromosome"/>
</dbReference>
<dbReference type="InterPro" id="IPR024747">
    <property type="entry name" value="Pyridox_Oxase-rel"/>
</dbReference>
<sequence>MGTRQYSDLSDDERDEVLGRNEEGVLALASGDDPYAIPVSYGYDGVEHRFYFQLVSNDDSEKQRFLGATTPARLVVTEQRDGGYTSVVADGTLTRLFRDELSVEEIYQYGGSKRPLLEAWGEDEDVELYELDPETLTGRRFEIDLRRD</sequence>
<dbReference type="STRING" id="1457250.GCA_000755225_00255"/>
<gene>
    <name evidence="1" type="ORF">DV733_06165</name>
</gene>
<dbReference type="Gene3D" id="2.30.110.10">
    <property type="entry name" value="Electron Transport, Fmn-binding Protein, Chain A"/>
    <property type="match status" value="1"/>
</dbReference>
<name>A0A4D6H9W2_9EURY</name>
<dbReference type="InterPro" id="IPR012349">
    <property type="entry name" value="Split_barrel_FMN-bd"/>
</dbReference>
<dbReference type="AlphaFoldDB" id="A0A4D6H9W2"/>
<dbReference type="OrthoDB" id="953at2157"/>
<dbReference type="GeneID" id="39847431"/>